<evidence type="ECO:0000256" key="1">
    <source>
        <dbReference type="SAM" id="MobiDB-lite"/>
    </source>
</evidence>
<evidence type="ECO:0000313" key="3">
    <source>
        <dbReference type="Proteomes" id="UP000786811"/>
    </source>
</evidence>
<feature type="compositionally biased region" description="Basic and acidic residues" evidence="1">
    <location>
        <begin position="1"/>
        <end position="20"/>
    </location>
</feature>
<keyword evidence="3" id="KW-1185">Reference proteome</keyword>
<feature type="compositionally biased region" description="Polar residues" evidence="1">
    <location>
        <begin position="284"/>
        <end position="295"/>
    </location>
</feature>
<dbReference type="AlphaFoldDB" id="A0A8J2HLH0"/>
<dbReference type="EMBL" id="CAJNRD030001123">
    <property type="protein sequence ID" value="CAG5102954.1"/>
    <property type="molecule type" value="Genomic_DNA"/>
</dbReference>
<evidence type="ECO:0000313" key="2">
    <source>
        <dbReference type="EMBL" id="CAG5102954.1"/>
    </source>
</evidence>
<dbReference type="Proteomes" id="UP000786811">
    <property type="component" value="Unassembled WGS sequence"/>
</dbReference>
<feature type="region of interest" description="Disordered" evidence="1">
    <location>
        <begin position="254"/>
        <end position="321"/>
    </location>
</feature>
<reference evidence="2" key="1">
    <citation type="submission" date="2021-04" db="EMBL/GenBank/DDBJ databases">
        <authorList>
            <person name="Chebbi M.A.C M."/>
        </authorList>
    </citation>
    <scope>NUCLEOTIDE SEQUENCE</scope>
</reference>
<feature type="compositionally biased region" description="Polar residues" evidence="1">
    <location>
        <begin position="259"/>
        <end position="268"/>
    </location>
</feature>
<organism evidence="2 3">
    <name type="scientific">Cotesia congregata</name>
    <name type="common">Parasitoid wasp</name>
    <name type="synonym">Apanteles congregatus</name>
    <dbReference type="NCBI Taxonomy" id="51543"/>
    <lineage>
        <taxon>Eukaryota</taxon>
        <taxon>Metazoa</taxon>
        <taxon>Ecdysozoa</taxon>
        <taxon>Arthropoda</taxon>
        <taxon>Hexapoda</taxon>
        <taxon>Insecta</taxon>
        <taxon>Pterygota</taxon>
        <taxon>Neoptera</taxon>
        <taxon>Endopterygota</taxon>
        <taxon>Hymenoptera</taxon>
        <taxon>Apocrita</taxon>
        <taxon>Ichneumonoidea</taxon>
        <taxon>Braconidae</taxon>
        <taxon>Microgastrinae</taxon>
        <taxon>Cotesia</taxon>
    </lineage>
</organism>
<sequence length="321" mass="37110">MSSDKENDKTKNDKRERDGSTGDQDDFPSLKRIQYIRVYDEMREQMRALQGQIQYLVNLYSQRDEDTQSTAEEPPLRDILDLGKHETEANTEKKLVQADPTKLQTSSGLQRFEMNDWKDIRYGDTLREFSASPGFTELKVNEELSYLDKGKDYQQSTERLLAGLANAVLTLGIIEWANQYPDGIGSQNLINMFNLNFGKKSETFRNSERMLQIFCGKRASYIEARRERIINEAPNKQVQGALKRIPPCPEYLLEPAHSSGKQRGSNCLSRIPRRDNFYTPRAPQISTSTLDQSRPQYRKIFTKKDSAKPKQLDTFRKTDSR</sequence>
<gene>
    <name evidence="2" type="ORF">HICCMSTLAB_LOCUS11267</name>
</gene>
<feature type="compositionally biased region" description="Basic and acidic residues" evidence="1">
    <location>
        <begin position="302"/>
        <end position="321"/>
    </location>
</feature>
<feature type="region of interest" description="Disordered" evidence="1">
    <location>
        <begin position="1"/>
        <end position="27"/>
    </location>
</feature>
<proteinExistence type="predicted"/>
<name>A0A8J2HLH0_COTCN</name>
<protein>
    <submittedName>
        <fullName evidence="2">Uncharacterized protein</fullName>
    </submittedName>
</protein>
<accession>A0A8J2HLH0</accession>
<dbReference type="OrthoDB" id="8035095at2759"/>
<comment type="caution">
    <text evidence="2">The sequence shown here is derived from an EMBL/GenBank/DDBJ whole genome shotgun (WGS) entry which is preliminary data.</text>
</comment>